<dbReference type="Pfam" id="PF00892">
    <property type="entry name" value="EamA"/>
    <property type="match status" value="1"/>
</dbReference>
<evidence type="ECO:0000259" key="6">
    <source>
        <dbReference type="Pfam" id="PF00892"/>
    </source>
</evidence>
<feature type="domain" description="EamA" evidence="6">
    <location>
        <begin position="16"/>
        <end position="67"/>
    </location>
</feature>
<name>A0ABD5S2W9_9EURY</name>
<keyword evidence="2 5" id="KW-0812">Transmembrane</keyword>
<evidence type="ECO:0000256" key="5">
    <source>
        <dbReference type="SAM" id="Phobius"/>
    </source>
</evidence>
<organism evidence="7 8">
    <name type="scientific">Halobium palmae</name>
    <dbReference type="NCBI Taxonomy" id="1776492"/>
    <lineage>
        <taxon>Archaea</taxon>
        <taxon>Methanobacteriati</taxon>
        <taxon>Methanobacteriota</taxon>
        <taxon>Stenosarchaea group</taxon>
        <taxon>Halobacteria</taxon>
        <taxon>Halobacteriales</taxon>
        <taxon>Haloferacaceae</taxon>
        <taxon>Halobium</taxon>
    </lineage>
</organism>
<keyword evidence="8" id="KW-1185">Reference proteome</keyword>
<evidence type="ECO:0000313" key="7">
    <source>
        <dbReference type="EMBL" id="MFC6726044.1"/>
    </source>
</evidence>
<comment type="subcellular location">
    <subcellularLocation>
        <location evidence="1">Membrane</location>
        <topology evidence="1">Multi-pass membrane protein</topology>
    </subcellularLocation>
</comment>
<evidence type="ECO:0000256" key="4">
    <source>
        <dbReference type="ARBA" id="ARBA00023136"/>
    </source>
</evidence>
<evidence type="ECO:0000256" key="2">
    <source>
        <dbReference type="ARBA" id="ARBA00022692"/>
    </source>
</evidence>
<comment type="caution">
    <text evidence="7">The sequence shown here is derived from an EMBL/GenBank/DDBJ whole genome shotgun (WGS) entry which is preliminary data.</text>
</comment>
<keyword evidence="3 5" id="KW-1133">Transmembrane helix</keyword>
<proteinExistence type="predicted"/>
<sequence length="74" mass="8237">MRSNPNWRNLSRTPVLFALLALFWGTSFVAIEVGLEFFPPVLFAALRYGGAGVVVLAYALATTDRPLPRTRRDV</sequence>
<gene>
    <name evidence="7" type="ORF">ACFQE1_17075</name>
</gene>
<reference evidence="7 8" key="1">
    <citation type="journal article" date="2019" name="Int. J. Syst. Evol. Microbiol.">
        <title>The Global Catalogue of Microorganisms (GCM) 10K type strain sequencing project: providing services to taxonomists for standard genome sequencing and annotation.</title>
        <authorList>
            <consortium name="The Broad Institute Genomics Platform"/>
            <consortium name="The Broad Institute Genome Sequencing Center for Infectious Disease"/>
            <person name="Wu L."/>
            <person name="Ma J."/>
        </authorList>
    </citation>
    <scope>NUCLEOTIDE SEQUENCE [LARGE SCALE GENOMIC DNA]</scope>
    <source>
        <strain evidence="7 8">NBRC 111368</strain>
    </source>
</reference>
<evidence type="ECO:0000313" key="8">
    <source>
        <dbReference type="Proteomes" id="UP001596328"/>
    </source>
</evidence>
<dbReference type="InterPro" id="IPR050638">
    <property type="entry name" value="AA-Vitamin_Transporters"/>
</dbReference>
<evidence type="ECO:0000256" key="3">
    <source>
        <dbReference type="ARBA" id="ARBA00022989"/>
    </source>
</evidence>
<accession>A0ABD5S2W9</accession>
<dbReference type="PANTHER" id="PTHR32322">
    <property type="entry name" value="INNER MEMBRANE TRANSPORTER"/>
    <property type="match status" value="1"/>
</dbReference>
<protein>
    <submittedName>
        <fullName evidence="7">EamA family transporter</fullName>
    </submittedName>
</protein>
<dbReference type="EMBL" id="JBHSWU010000854">
    <property type="protein sequence ID" value="MFC6726044.1"/>
    <property type="molecule type" value="Genomic_DNA"/>
</dbReference>
<dbReference type="Proteomes" id="UP001596328">
    <property type="component" value="Unassembled WGS sequence"/>
</dbReference>
<keyword evidence="4 5" id="KW-0472">Membrane</keyword>
<dbReference type="GO" id="GO:0016020">
    <property type="term" value="C:membrane"/>
    <property type="evidence" value="ECO:0007669"/>
    <property type="project" value="UniProtKB-SubCell"/>
</dbReference>
<feature type="transmembrane region" description="Helical" evidence="5">
    <location>
        <begin position="40"/>
        <end position="61"/>
    </location>
</feature>
<evidence type="ECO:0000256" key="1">
    <source>
        <dbReference type="ARBA" id="ARBA00004141"/>
    </source>
</evidence>
<feature type="non-terminal residue" evidence="7">
    <location>
        <position position="74"/>
    </location>
</feature>
<dbReference type="AlphaFoldDB" id="A0ABD5S2W9"/>
<dbReference type="PANTHER" id="PTHR32322:SF2">
    <property type="entry name" value="EAMA DOMAIN-CONTAINING PROTEIN"/>
    <property type="match status" value="1"/>
</dbReference>
<dbReference type="InterPro" id="IPR000620">
    <property type="entry name" value="EamA_dom"/>
</dbReference>